<feature type="compositionally biased region" description="Polar residues" evidence="10">
    <location>
        <begin position="1314"/>
        <end position="1339"/>
    </location>
</feature>
<organism evidence="12 13">
    <name type="scientific">Cannabis sativa</name>
    <name type="common">Hemp</name>
    <name type="synonym">Marijuana</name>
    <dbReference type="NCBI Taxonomy" id="3483"/>
    <lineage>
        <taxon>Eukaryota</taxon>
        <taxon>Viridiplantae</taxon>
        <taxon>Streptophyta</taxon>
        <taxon>Embryophyta</taxon>
        <taxon>Tracheophyta</taxon>
        <taxon>Spermatophyta</taxon>
        <taxon>Magnoliopsida</taxon>
        <taxon>eudicotyledons</taxon>
        <taxon>Gunneridae</taxon>
        <taxon>Pentapetalae</taxon>
        <taxon>rosids</taxon>
        <taxon>fabids</taxon>
        <taxon>Rosales</taxon>
        <taxon>Cannabaceae</taxon>
        <taxon>Cannabis</taxon>
    </lineage>
</organism>
<keyword evidence="3" id="KW-0808">Transferase</keyword>
<feature type="compositionally biased region" description="Basic and acidic residues" evidence="10">
    <location>
        <begin position="1247"/>
        <end position="1259"/>
    </location>
</feature>
<feature type="region of interest" description="Disordered" evidence="10">
    <location>
        <begin position="1"/>
        <end position="26"/>
    </location>
</feature>
<dbReference type="CDD" id="cd13985">
    <property type="entry name" value="STKc_GAK_like"/>
    <property type="match status" value="1"/>
</dbReference>
<dbReference type="PROSITE" id="PS00108">
    <property type="entry name" value="PROTEIN_KINASE_ST"/>
    <property type="match status" value="1"/>
</dbReference>
<dbReference type="PANTHER" id="PTHR22967:SF57">
    <property type="entry name" value="AUXILIN, ISOFORM A-RELATED"/>
    <property type="match status" value="1"/>
</dbReference>
<feature type="compositionally biased region" description="Basic and acidic residues" evidence="10">
    <location>
        <begin position="971"/>
        <end position="987"/>
    </location>
</feature>
<keyword evidence="5" id="KW-0418">Kinase</keyword>
<dbReference type="InterPro" id="IPR000719">
    <property type="entry name" value="Prot_kinase_dom"/>
</dbReference>
<dbReference type="Pfam" id="PF00069">
    <property type="entry name" value="Pkinase"/>
    <property type="match status" value="1"/>
</dbReference>
<dbReference type="EnsemblPlants" id="evm.model.08.1307">
    <property type="protein sequence ID" value="cds.evm.model.08.1307"/>
    <property type="gene ID" value="evm.TU.08.1307"/>
</dbReference>
<feature type="domain" description="Protein kinase" evidence="11">
    <location>
        <begin position="693"/>
        <end position="963"/>
    </location>
</feature>
<evidence type="ECO:0000313" key="12">
    <source>
        <dbReference type="EnsemblPlants" id="cds.evm.model.08.1307"/>
    </source>
</evidence>
<dbReference type="FunFam" id="1.10.510.10:FF:000349">
    <property type="entry name" value="probable serine/threonine-protein kinase DDB_G0280111"/>
    <property type="match status" value="1"/>
</dbReference>
<evidence type="ECO:0000256" key="9">
    <source>
        <dbReference type="SAM" id="Coils"/>
    </source>
</evidence>
<evidence type="ECO:0000256" key="10">
    <source>
        <dbReference type="SAM" id="MobiDB-lite"/>
    </source>
</evidence>
<dbReference type="InterPro" id="IPR011009">
    <property type="entry name" value="Kinase-like_dom_sf"/>
</dbReference>
<feature type="region of interest" description="Disordered" evidence="10">
    <location>
        <begin position="1216"/>
        <end position="1359"/>
    </location>
</feature>
<comment type="catalytic activity">
    <reaction evidence="7">
        <text>L-threonyl-[protein] + ATP = O-phospho-L-threonyl-[protein] + ADP + H(+)</text>
        <dbReference type="Rhea" id="RHEA:46608"/>
        <dbReference type="Rhea" id="RHEA-COMP:11060"/>
        <dbReference type="Rhea" id="RHEA-COMP:11605"/>
        <dbReference type="ChEBI" id="CHEBI:15378"/>
        <dbReference type="ChEBI" id="CHEBI:30013"/>
        <dbReference type="ChEBI" id="CHEBI:30616"/>
        <dbReference type="ChEBI" id="CHEBI:61977"/>
        <dbReference type="ChEBI" id="CHEBI:456216"/>
        <dbReference type="EC" id="2.7.11.1"/>
    </reaction>
</comment>
<evidence type="ECO:0000313" key="13">
    <source>
        <dbReference type="Proteomes" id="UP000596661"/>
    </source>
</evidence>
<feature type="compositionally biased region" description="Polar residues" evidence="10">
    <location>
        <begin position="1278"/>
        <end position="1306"/>
    </location>
</feature>
<dbReference type="GO" id="GO:0005737">
    <property type="term" value="C:cytoplasm"/>
    <property type="evidence" value="ECO:0007669"/>
    <property type="project" value="TreeGrafter"/>
</dbReference>
<accession>A0A803Q897</accession>
<dbReference type="InterPro" id="IPR036691">
    <property type="entry name" value="Endo/exonu/phosph_ase_sf"/>
</dbReference>
<evidence type="ECO:0000256" key="3">
    <source>
        <dbReference type="ARBA" id="ARBA00022679"/>
    </source>
</evidence>
<evidence type="ECO:0000256" key="4">
    <source>
        <dbReference type="ARBA" id="ARBA00022741"/>
    </source>
</evidence>
<dbReference type="GO" id="GO:0005524">
    <property type="term" value="F:ATP binding"/>
    <property type="evidence" value="ECO:0007669"/>
    <property type="project" value="UniProtKB-KW"/>
</dbReference>
<sequence length="1359" mass="154049">MAKTRSGIQGKSRSASKRGKKKAGRVETDEVLECSIAEKDEILDLEISEEEIFGNMEYRDQVLNRGFIFFNRRPVVMKPWDPNTNFSKEDVHSVPIWIQLEGLEIKYWGEKSLFKIVGQMGKPIMVDAITRERERLSYPGILLEVNMDQTLPDLLEFEDEHGFNTSIGVKYEWKPTICTHCSGLGHVAAECRKNNGGKKEWIVKKDHRGKQQVYEDGFTKVTTARKYGENGGKIVATVVKNSFQVLGNEENTVENSRENVEMNNDNIEEGEYPPFSMDKMLCWNVRGANNQQKQYLIKQFIDVQKVDFVGLLETRVKASKLGALYSNVFEDIKTSGNYFTWSNKQHGDDRIFSKIDRMLANQSWLNKYDYAEVVYMNEGLFDHSPGVLSLHPISASGRKPFKAAIFSIPGAKSPSPDGFSSYFFQDNWEIIGEEVTNAVLSFLGTKWGFIEEMLEGLKFTKNFIQLIMNCVRTPKFSLMFNGSLHGFFESKRGLRQGNPMSPLLFVLDDVLLFCNGDVRSIKYMLQALKLFSSTSGLNPNPSKTACYCSYMSRREVQWLLENSGQATFYGAGAVAWGDICQQKRDGGLGIKRVEEWNKAAICKYIWAIANNQESLWLRWVQSVYIKREDWWDYSASIHSSWYWKKLVALKDTLKNKARPCYVSVPIMWRFKPFMQKEAAGLEGRSMDVGNLKIHIRNVIAEGGFSCVYLARDTLHVSKQYALKHIICNDDESLDLVMKEISVMKSLRGHPNIVTLYAHTILDMGRTKEAFLVMEFCEKSLVSVLDSRGSGYFDEKQVLAMFRDMCNAIFAMHCQSPPIAHRDLKAENLLLGPDGLWKLCDFGSTSTNHKRFEKPEEMGIEEDNIRKHTTPAYRAPEMWDLFRRELINEKVDIWALGCLLFRICYFKSAFDGESKLQILNGNYRIPELPKYSSTITDLIKDLLQSSPDDRPDITQVWFRVNEQLPVALQKSLPDRPPEMKSTETHEGNSRLPSNKSPSMPRRSPPPPPSTLEPSRDSSHQPTSKAGGGAGQLGAFWSSQHAKESLVDKSEPKFDEEPTSHSMAKHDKFRADNQLLSKNIVHGKEDTTTQSQNVGRNSYGRSKPEDGSSKDFELSFFQKDRDHHVERSKASNTGSLESFRDNSFNTFVAEFDTRKLSPEAGINKKSSKEEALEAELEKLKEQLVQVNSEKAEMTSKFEKLSAICRSQRQELQELKQALAAKTPSPNKDVSRNQISPGIRPSGAPLLRDGAIRELQQEKDNRSTVSPEAKMWQPFAEETKSQQPLSASKSVRTRNGQQNMPPTQVNSGFESWGFGTDNFTAAPTGSSQMSRPFGDGNNSQRSGEAKMMENKAASQPAGWAGF</sequence>
<feature type="compositionally biased region" description="Basic residues" evidence="10">
    <location>
        <begin position="14"/>
        <end position="23"/>
    </location>
</feature>
<comment type="catalytic activity">
    <reaction evidence="8">
        <text>L-seryl-[protein] + ATP = O-phospho-L-seryl-[protein] + ADP + H(+)</text>
        <dbReference type="Rhea" id="RHEA:17989"/>
        <dbReference type="Rhea" id="RHEA-COMP:9863"/>
        <dbReference type="Rhea" id="RHEA-COMP:11604"/>
        <dbReference type="ChEBI" id="CHEBI:15378"/>
        <dbReference type="ChEBI" id="CHEBI:29999"/>
        <dbReference type="ChEBI" id="CHEBI:30616"/>
        <dbReference type="ChEBI" id="CHEBI:83421"/>
        <dbReference type="ChEBI" id="CHEBI:456216"/>
        <dbReference type="EC" id="2.7.11.1"/>
    </reaction>
</comment>
<keyword evidence="13" id="KW-1185">Reference proteome</keyword>
<feature type="compositionally biased region" description="Basic and acidic residues" evidence="10">
    <location>
        <begin position="1039"/>
        <end position="1069"/>
    </location>
</feature>
<proteinExistence type="predicted"/>
<keyword evidence="4" id="KW-0547">Nucleotide-binding</keyword>
<keyword evidence="2" id="KW-0723">Serine/threonine-protein kinase</keyword>
<feature type="compositionally biased region" description="Basic and acidic residues" evidence="10">
    <location>
        <begin position="1100"/>
        <end position="1127"/>
    </location>
</feature>
<feature type="coiled-coil region" evidence="9">
    <location>
        <begin position="1160"/>
        <end position="1215"/>
    </location>
</feature>
<dbReference type="EMBL" id="UZAU01000706">
    <property type="status" value="NOT_ANNOTATED_CDS"/>
    <property type="molecule type" value="Genomic_DNA"/>
</dbReference>
<dbReference type="Gene3D" id="1.10.510.10">
    <property type="entry name" value="Transferase(Phosphotransferase) domain 1"/>
    <property type="match status" value="1"/>
</dbReference>
<evidence type="ECO:0000256" key="2">
    <source>
        <dbReference type="ARBA" id="ARBA00022527"/>
    </source>
</evidence>
<protein>
    <recommendedName>
        <fullName evidence="1">non-specific serine/threonine protein kinase</fullName>
        <ecNumber evidence="1">2.7.11.1</ecNumber>
    </recommendedName>
</protein>
<evidence type="ECO:0000256" key="7">
    <source>
        <dbReference type="ARBA" id="ARBA00047899"/>
    </source>
</evidence>
<evidence type="ECO:0000259" key="11">
    <source>
        <dbReference type="PROSITE" id="PS50011"/>
    </source>
</evidence>
<feature type="compositionally biased region" description="Low complexity" evidence="10">
    <location>
        <begin position="991"/>
        <end position="1000"/>
    </location>
</feature>
<evidence type="ECO:0000256" key="1">
    <source>
        <dbReference type="ARBA" id="ARBA00012513"/>
    </source>
</evidence>
<dbReference type="InterPro" id="IPR008271">
    <property type="entry name" value="Ser/Thr_kinase_AS"/>
</dbReference>
<keyword evidence="9" id="KW-0175">Coiled coil</keyword>
<evidence type="ECO:0000256" key="8">
    <source>
        <dbReference type="ARBA" id="ARBA00048679"/>
    </source>
</evidence>
<feature type="region of interest" description="Disordered" evidence="10">
    <location>
        <begin position="967"/>
        <end position="1133"/>
    </location>
</feature>
<name>A0A803Q897_CANSA</name>
<dbReference type="EC" id="2.7.11.1" evidence="1"/>
<dbReference type="PROSITE" id="PS50011">
    <property type="entry name" value="PROTEIN_KINASE_DOM"/>
    <property type="match status" value="1"/>
</dbReference>
<keyword evidence="6" id="KW-0067">ATP-binding</keyword>
<dbReference type="SMART" id="SM00220">
    <property type="entry name" value="S_TKc"/>
    <property type="match status" value="1"/>
</dbReference>
<evidence type="ECO:0000256" key="5">
    <source>
        <dbReference type="ARBA" id="ARBA00022777"/>
    </source>
</evidence>
<dbReference type="SUPFAM" id="SSF56112">
    <property type="entry name" value="Protein kinase-like (PK-like)"/>
    <property type="match status" value="1"/>
</dbReference>
<dbReference type="Gramene" id="evm.model.08.1307">
    <property type="protein sequence ID" value="cds.evm.model.08.1307"/>
    <property type="gene ID" value="evm.TU.08.1307"/>
</dbReference>
<feature type="compositionally biased region" description="Polar residues" evidence="10">
    <location>
        <begin position="1221"/>
        <end position="1233"/>
    </location>
</feature>
<reference evidence="12" key="2">
    <citation type="submission" date="2021-03" db="UniProtKB">
        <authorList>
            <consortium name="EnsemblPlants"/>
        </authorList>
    </citation>
    <scope>IDENTIFICATION</scope>
</reference>
<dbReference type="GO" id="GO:0004674">
    <property type="term" value="F:protein serine/threonine kinase activity"/>
    <property type="evidence" value="ECO:0007669"/>
    <property type="project" value="UniProtKB-KW"/>
</dbReference>
<dbReference type="PANTHER" id="PTHR22967">
    <property type="entry name" value="SERINE/THREONINE PROTEIN KINASE"/>
    <property type="match status" value="1"/>
</dbReference>
<dbReference type="Gene3D" id="3.60.10.10">
    <property type="entry name" value="Endonuclease/exonuclease/phosphatase"/>
    <property type="match status" value="1"/>
</dbReference>
<evidence type="ECO:0000256" key="6">
    <source>
        <dbReference type="ARBA" id="ARBA00022840"/>
    </source>
</evidence>
<feature type="compositionally biased region" description="Polar residues" evidence="10">
    <location>
        <begin position="1086"/>
        <end position="1098"/>
    </location>
</feature>
<dbReference type="Proteomes" id="UP000596661">
    <property type="component" value="Chromosome 8"/>
</dbReference>
<reference evidence="12" key="1">
    <citation type="submission" date="2018-11" db="EMBL/GenBank/DDBJ databases">
        <authorList>
            <person name="Grassa J C."/>
        </authorList>
    </citation>
    <scope>NUCLEOTIDE SEQUENCE [LARGE SCALE GENOMIC DNA]</scope>
</reference>